<reference evidence="1" key="1">
    <citation type="submission" date="2024-09" db="EMBL/GenBank/DDBJ databases">
        <title>Black Yeasts Isolated from many extreme environments.</title>
        <authorList>
            <person name="Coleine C."/>
            <person name="Stajich J.E."/>
            <person name="Selbmann L."/>
        </authorList>
    </citation>
    <scope>NUCLEOTIDE SEQUENCE</scope>
    <source>
        <strain evidence="1">CCFEE 5737</strain>
    </source>
</reference>
<name>A0ACC3DNT1_9PEZI</name>
<dbReference type="EMBL" id="JAWDJW010002055">
    <property type="protein sequence ID" value="KAK3078261.1"/>
    <property type="molecule type" value="Genomic_DNA"/>
</dbReference>
<proteinExistence type="predicted"/>
<comment type="caution">
    <text evidence="1">The sequence shown here is derived from an EMBL/GenBank/DDBJ whole genome shotgun (WGS) entry which is preliminary data.</text>
</comment>
<evidence type="ECO:0000313" key="2">
    <source>
        <dbReference type="Proteomes" id="UP001186974"/>
    </source>
</evidence>
<evidence type="ECO:0000313" key="1">
    <source>
        <dbReference type="EMBL" id="KAK3078261.1"/>
    </source>
</evidence>
<keyword evidence="2" id="KW-1185">Reference proteome</keyword>
<gene>
    <name evidence="1" type="ORF">LTS18_008037</name>
</gene>
<sequence length="175" mass="19958">MACAGPSAKRRLHHRQPRHLSLPSPLSTSHRLTIRTMPLIRPSTIATRHLTLAPFAARRTLTSTAARSASDSHASESHYDPPGGWLWGIPPNEKPKREDWETVWYWGFFGSLILGGIAYAYKPDTRYVRHAILWFVSTEAMILANKPNQRRWSYMGVVLEGWVGMTWGWLARSRP</sequence>
<dbReference type="Proteomes" id="UP001186974">
    <property type="component" value="Unassembled WGS sequence"/>
</dbReference>
<accession>A0ACC3DNT1</accession>
<protein>
    <submittedName>
        <fullName evidence="1">Uncharacterized protein</fullName>
    </submittedName>
</protein>
<organism evidence="1 2">
    <name type="scientific">Coniosporium uncinatum</name>
    <dbReference type="NCBI Taxonomy" id="93489"/>
    <lineage>
        <taxon>Eukaryota</taxon>
        <taxon>Fungi</taxon>
        <taxon>Dikarya</taxon>
        <taxon>Ascomycota</taxon>
        <taxon>Pezizomycotina</taxon>
        <taxon>Dothideomycetes</taxon>
        <taxon>Dothideomycetes incertae sedis</taxon>
        <taxon>Coniosporium</taxon>
    </lineage>
</organism>